<accession>A0AAN8G6X0</accession>
<feature type="chain" id="PRO_5042910169" evidence="1">
    <location>
        <begin position="20"/>
        <end position="313"/>
    </location>
</feature>
<evidence type="ECO:0000313" key="3">
    <source>
        <dbReference type="Proteomes" id="UP001347796"/>
    </source>
</evidence>
<feature type="signal peptide" evidence="1">
    <location>
        <begin position="1"/>
        <end position="19"/>
    </location>
</feature>
<dbReference type="Proteomes" id="UP001347796">
    <property type="component" value="Unassembled WGS sequence"/>
</dbReference>
<reference evidence="2 3" key="1">
    <citation type="submission" date="2024-01" db="EMBL/GenBank/DDBJ databases">
        <title>The genome of the rayed Mediterranean limpet Patella caerulea (Linnaeus, 1758).</title>
        <authorList>
            <person name="Anh-Thu Weber A."/>
            <person name="Halstead-Nussloch G."/>
        </authorList>
    </citation>
    <scope>NUCLEOTIDE SEQUENCE [LARGE SCALE GENOMIC DNA]</scope>
    <source>
        <strain evidence="2">AATW-2023a</strain>
        <tissue evidence="2">Whole specimen</tissue>
    </source>
</reference>
<dbReference type="EMBL" id="JAZGQO010000015">
    <property type="protein sequence ID" value="KAK6169073.1"/>
    <property type="molecule type" value="Genomic_DNA"/>
</dbReference>
<evidence type="ECO:0000313" key="2">
    <source>
        <dbReference type="EMBL" id="KAK6169073.1"/>
    </source>
</evidence>
<organism evidence="2 3">
    <name type="scientific">Patella caerulea</name>
    <name type="common">Rayed Mediterranean limpet</name>
    <dbReference type="NCBI Taxonomy" id="87958"/>
    <lineage>
        <taxon>Eukaryota</taxon>
        <taxon>Metazoa</taxon>
        <taxon>Spiralia</taxon>
        <taxon>Lophotrochozoa</taxon>
        <taxon>Mollusca</taxon>
        <taxon>Gastropoda</taxon>
        <taxon>Patellogastropoda</taxon>
        <taxon>Patelloidea</taxon>
        <taxon>Patellidae</taxon>
        <taxon>Patella</taxon>
    </lineage>
</organism>
<keyword evidence="1" id="KW-0732">Signal</keyword>
<comment type="caution">
    <text evidence="2">The sequence shown here is derived from an EMBL/GenBank/DDBJ whole genome shotgun (WGS) entry which is preliminary data.</text>
</comment>
<gene>
    <name evidence="2" type="ORF">SNE40_020194</name>
</gene>
<dbReference type="AlphaFoldDB" id="A0AAN8G6X0"/>
<evidence type="ECO:0000256" key="1">
    <source>
        <dbReference type="SAM" id="SignalP"/>
    </source>
</evidence>
<name>A0AAN8G6X0_PATCE</name>
<keyword evidence="3" id="KW-1185">Reference proteome</keyword>
<proteinExistence type="predicted"/>
<dbReference type="Gene3D" id="2.60.120.260">
    <property type="entry name" value="Galactose-binding domain-like"/>
    <property type="match status" value="2"/>
</dbReference>
<sequence>MEILVLLTVFGFFVCKGQSAITGDATCDNIMYFYADGVQYTNRNDNDWTKSSPVSIPSDTQVVAVKCKDLHVVAGIKLALSNGIKTDTTWKCSKTYAVGWNKPGFDDSNWPNAIVPNYNWGSKPASLNGKADWIWTTGYRGQDTTVYCRKVIKKPSAQPPITGDATCDNIMYFYADGVQYTNKNDNDWTKSSPVSIPGDTQVVAVKCKDLHVVAGIKLALSNGIKTDTTWKCSKTYAVGWNKPGFDDSNWPNAIVPNYNWGSKPASLNGKADWIWTTGYRGQDTTVYCRKVIKNPSGCDCCEALEAITALLKH</sequence>
<protein>
    <submittedName>
        <fullName evidence="2">Uncharacterized protein</fullName>
    </submittedName>
</protein>